<dbReference type="InterPro" id="IPR036782">
    <property type="entry name" value="NE0471-like_N"/>
</dbReference>
<proteinExistence type="predicted"/>
<evidence type="ECO:0000313" key="1">
    <source>
        <dbReference type="EMBL" id="NVZ10977.1"/>
    </source>
</evidence>
<dbReference type="Pfam" id="PF10387">
    <property type="entry name" value="DUF2442"/>
    <property type="match status" value="1"/>
</dbReference>
<accession>A0A850RHR5</accession>
<protein>
    <submittedName>
        <fullName evidence="1">DUF2442 domain-containing protein</fullName>
    </submittedName>
</protein>
<organism evidence="1 2">
    <name type="scientific">Allochromatium humboldtianum</name>
    <dbReference type="NCBI Taxonomy" id="504901"/>
    <lineage>
        <taxon>Bacteria</taxon>
        <taxon>Pseudomonadati</taxon>
        <taxon>Pseudomonadota</taxon>
        <taxon>Gammaproteobacteria</taxon>
        <taxon>Chromatiales</taxon>
        <taxon>Chromatiaceae</taxon>
        <taxon>Allochromatium</taxon>
    </lineage>
</organism>
<sequence length="83" mass="9300">MIKILEANYLGDGCLELIFSDGMRGVFNVWSYCSSRSGPLLEPLASETYIKRCFIEMGALGWPNGLELSPTRLYELCEMKEAA</sequence>
<reference evidence="1 2" key="1">
    <citation type="submission" date="2020-06" db="EMBL/GenBank/DDBJ databases">
        <title>Whole-genome sequence of Allochromatium humboldtianum DSM 21881, type strain.</title>
        <authorList>
            <person name="Kyndt J.A."/>
            <person name="Meyer T.E."/>
        </authorList>
    </citation>
    <scope>NUCLEOTIDE SEQUENCE [LARGE SCALE GENOMIC DNA]</scope>
    <source>
        <strain evidence="1 2">DSM 21881</strain>
    </source>
</reference>
<dbReference type="InterPro" id="IPR018841">
    <property type="entry name" value="DUF2442"/>
</dbReference>
<keyword evidence="2" id="KW-1185">Reference proteome</keyword>
<dbReference type="Proteomes" id="UP000592294">
    <property type="component" value="Unassembled WGS sequence"/>
</dbReference>
<dbReference type="EMBL" id="JABZEO010000014">
    <property type="protein sequence ID" value="NVZ10977.1"/>
    <property type="molecule type" value="Genomic_DNA"/>
</dbReference>
<name>A0A850RHR5_9GAMM</name>
<comment type="caution">
    <text evidence="1">The sequence shown here is derived from an EMBL/GenBank/DDBJ whole genome shotgun (WGS) entry which is preliminary data.</text>
</comment>
<dbReference type="AlphaFoldDB" id="A0A850RHR5"/>
<evidence type="ECO:0000313" key="2">
    <source>
        <dbReference type="Proteomes" id="UP000592294"/>
    </source>
</evidence>
<dbReference type="SUPFAM" id="SSF143880">
    <property type="entry name" value="NE0471 N-terminal domain-like"/>
    <property type="match status" value="1"/>
</dbReference>
<dbReference type="Gene3D" id="3.30.2020.10">
    <property type="entry name" value="NE0471-like N-terminal domain"/>
    <property type="match status" value="1"/>
</dbReference>
<gene>
    <name evidence="1" type="ORF">HW932_17100</name>
</gene>